<dbReference type="NCBIfam" id="TIGR00254">
    <property type="entry name" value="GGDEF"/>
    <property type="match status" value="1"/>
</dbReference>
<dbReference type="PANTHER" id="PTHR45138">
    <property type="entry name" value="REGULATORY COMPONENTS OF SENSORY TRANSDUCTION SYSTEM"/>
    <property type="match status" value="1"/>
</dbReference>
<feature type="transmembrane region" description="Helical" evidence="1">
    <location>
        <begin position="145"/>
        <end position="166"/>
    </location>
</feature>
<reference evidence="3 4" key="1">
    <citation type="submission" date="2015-07" db="EMBL/GenBank/DDBJ databases">
        <title>Whole genome sequence of Thermanaerothrix daxensis DSM 23592.</title>
        <authorList>
            <person name="Hemp J."/>
            <person name="Ward L.M."/>
            <person name="Pace L.A."/>
            <person name="Fischer W.W."/>
        </authorList>
    </citation>
    <scope>NUCLEOTIDE SEQUENCE [LARGE SCALE GENOMIC DNA]</scope>
    <source>
        <strain evidence="3 4">GNS-1</strain>
    </source>
</reference>
<dbReference type="SMART" id="SM00267">
    <property type="entry name" value="GGDEF"/>
    <property type="match status" value="1"/>
</dbReference>
<dbReference type="GO" id="GO:0052621">
    <property type="term" value="F:diguanylate cyclase activity"/>
    <property type="evidence" value="ECO:0007669"/>
    <property type="project" value="TreeGrafter"/>
</dbReference>
<proteinExistence type="predicted"/>
<dbReference type="CDD" id="cd01949">
    <property type="entry name" value="GGDEF"/>
    <property type="match status" value="1"/>
</dbReference>
<evidence type="ECO:0000256" key="1">
    <source>
        <dbReference type="SAM" id="Phobius"/>
    </source>
</evidence>
<dbReference type="FunFam" id="3.30.70.270:FF:000001">
    <property type="entry name" value="Diguanylate cyclase domain protein"/>
    <property type="match status" value="1"/>
</dbReference>
<dbReference type="SMART" id="SM00091">
    <property type="entry name" value="PAS"/>
    <property type="match status" value="1"/>
</dbReference>
<feature type="domain" description="GGDEF" evidence="2">
    <location>
        <begin position="385"/>
        <end position="519"/>
    </location>
</feature>
<dbReference type="PANTHER" id="PTHR45138:SF9">
    <property type="entry name" value="DIGUANYLATE CYCLASE DGCM-RELATED"/>
    <property type="match status" value="1"/>
</dbReference>
<dbReference type="Gene3D" id="3.30.70.270">
    <property type="match status" value="1"/>
</dbReference>
<feature type="transmembrane region" description="Helical" evidence="1">
    <location>
        <begin position="71"/>
        <end position="88"/>
    </location>
</feature>
<dbReference type="PROSITE" id="PS50887">
    <property type="entry name" value="GGDEF"/>
    <property type="match status" value="1"/>
</dbReference>
<accession>A0A0P6XZT5</accession>
<organism evidence="3 4">
    <name type="scientific">Thermanaerothrix daxensis</name>
    <dbReference type="NCBI Taxonomy" id="869279"/>
    <lineage>
        <taxon>Bacteria</taxon>
        <taxon>Bacillati</taxon>
        <taxon>Chloroflexota</taxon>
        <taxon>Anaerolineae</taxon>
        <taxon>Anaerolineales</taxon>
        <taxon>Anaerolineaceae</taxon>
        <taxon>Thermanaerothrix</taxon>
    </lineage>
</organism>
<dbReference type="InterPro" id="IPR031621">
    <property type="entry name" value="HisKA_7TM"/>
</dbReference>
<dbReference type="InterPro" id="IPR050469">
    <property type="entry name" value="Diguanylate_Cyclase"/>
</dbReference>
<dbReference type="CDD" id="cd00130">
    <property type="entry name" value="PAS"/>
    <property type="match status" value="1"/>
</dbReference>
<dbReference type="OrthoDB" id="155880at2"/>
<dbReference type="Pfam" id="PF08448">
    <property type="entry name" value="PAS_4"/>
    <property type="match status" value="1"/>
</dbReference>
<dbReference type="Gene3D" id="3.30.450.20">
    <property type="entry name" value="PAS domain"/>
    <property type="match status" value="1"/>
</dbReference>
<dbReference type="Pfam" id="PF16927">
    <property type="entry name" value="HisKA_7TM"/>
    <property type="match status" value="1"/>
</dbReference>
<evidence type="ECO:0000313" key="3">
    <source>
        <dbReference type="EMBL" id="KPL82054.1"/>
    </source>
</evidence>
<dbReference type="InterPro" id="IPR000014">
    <property type="entry name" value="PAS"/>
</dbReference>
<dbReference type="InterPro" id="IPR029787">
    <property type="entry name" value="Nucleotide_cyclase"/>
</dbReference>
<keyword evidence="1" id="KW-0812">Transmembrane</keyword>
<feature type="transmembrane region" description="Helical" evidence="1">
    <location>
        <begin position="35"/>
        <end position="59"/>
    </location>
</feature>
<comment type="caution">
    <text evidence="3">The sequence shown here is derived from an EMBL/GenBank/DDBJ whole genome shotgun (WGS) entry which is preliminary data.</text>
</comment>
<evidence type="ECO:0000313" key="4">
    <source>
        <dbReference type="Proteomes" id="UP000050544"/>
    </source>
</evidence>
<dbReference type="SUPFAM" id="SSF55785">
    <property type="entry name" value="PYP-like sensor domain (PAS domain)"/>
    <property type="match status" value="1"/>
</dbReference>
<feature type="transmembrane region" description="Helical" evidence="1">
    <location>
        <begin position="100"/>
        <end position="125"/>
    </location>
</feature>
<dbReference type="InterPro" id="IPR043128">
    <property type="entry name" value="Rev_trsase/Diguanyl_cyclase"/>
</dbReference>
<feature type="transmembrane region" description="Helical" evidence="1">
    <location>
        <begin position="6"/>
        <end position="23"/>
    </location>
</feature>
<evidence type="ECO:0000259" key="2">
    <source>
        <dbReference type="PROSITE" id="PS50887"/>
    </source>
</evidence>
<feature type="transmembrane region" description="Helical" evidence="1">
    <location>
        <begin position="208"/>
        <end position="228"/>
    </location>
</feature>
<dbReference type="Proteomes" id="UP000050544">
    <property type="component" value="Unassembled WGS sequence"/>
</dbReference>
<dbReference type="InterPro" id="IPR000160">
    <property type="entry name" value="GGDEF_dom"/>
</dbReference>
<keyword evidence="4" id="KW-1185">Reference proteome</keyword>
<sequence>MSVYEVFLILALAAEVLLLRQVGVRLRMPHLNTPLALFWFLIAGAALLLTHSLTLLAAAPGAALLGAQLQYAFLVTLPVLWLFFALDYSGQRAWLQPARAWLFGVIPLLTFLLVLTNPRHGLIWADHSLIERGRYVLFQVGQYGAWFWVHLVYAYALMAAGAYWILRAQGGARLPYRWQARWLVIGALIPLLFNLVDLLFLLPQGQQAITPLGYVLAGGIIGGTAMRYDWLGVTPIARQAVFDDLGEGVVVLDARQRVVDLNRTARRLFGLEGVAWAGAPVGAVLPFWHADLLPTGDAPVGEDLCLRDGESAAATYYEVRVTRLLHPRGRVLGYAVTLSDQTERMRYLQAVEQEAQTDALTGLLNRRMFLQVAARALAHHRASGQPLALLELDIDHFKAINDACGHPMGDEVLVAICRRVQGALRATDVLGRIGGDELMAILPGVTPEDVAGITRRIQHEVADHPIEAGGWAVMSTVSVGVVVSDATCALTLEQLVERADRALYRAKRRGGNAIETEWATYEAPGDPAGHVGAP</sequence>
<gene>
    <name evidence="3" type="ORF">SE15_13115</name>
</gene>
<dbReference type="Pfam" id="PF00990">
    <property type="entry name" value="GGDEF"/>
    <property type="match status" value="1"/>
</dbReference>
<dbReference type="AlphaFoldDB" id="A0A0P6XZT5"/>
<dbReference type="RefSeq" id="WP_054522575.1">
    <property type="nucleotide sequence ID" value="NZ_LGKO01000006.1"/>
</dbReference>
<protein>
    <recommendedName>
        <fullName evidence="2">GGDEF domain-containing protein</fullName>
    </recommendedName>
</protein>
<feature type="transmembrane region" description="Helical" evidence="1">
    <location>
        <begin position="178"/>
        <end position="202"/>
    </location>
</feature>
<dbReference type="SUPFAM" id="SSF55073">
    <property type="entry name" value="Nucleotide cyclase"/>
    <property type="match status" value="1"/>
</dbReference>
<keyword evidence="1" id="KW-0472">Membrane</keyword>
<dbReference type="EMBL" id="LGKO01000006">
    <property type="protein sequence ID" value="KPL82054.1"/>
    <property type="molecule type" value="Genomic_DNA"/>
</dbReference>
<dbReference type="InterPro" id="IPR035965">
    <property type="entry name" value="PAS-like_dom_sf"/>
</dbReference>
<dbReference type="InterPro" id="IPR013656">
    <property type="entry name" value="PAS_4"/>
</dbReference>
<name>A0A0P6XZT5_9CHLR</name>
<keyword evidence="1" id="KW-1133">Transmembrane helix</keyword>
<dbReference type="STRING" id="869279.SE15_13115"/>